<evidence type="ECO:0000259" key="5">
    <source>
        <dbReference type="PROSITE" id="PS51390"/>
    </source>
</evidence>
<gene>
    <name evidence="6" type="primary">LOC100081858</name>
</gene>
<keyword evidence="2" id="KW-1015">Disulfide bond</keyword>
<dbReference type="Bgee" id="ENSOANG00000044227">
    <property type="expression patterns" value="Expressed in liver and 2 other cell types or tissues"/>
</dbReference>
<dbReference type="SUPFAM" id="SSF57256">
    <property type="entry name" value="Elafin-like"/>
    <property type="match status" value="7"/>
</dbReference>
<feature type="domain" description="WAP" evidence="5">
    <location>
        <begin position="575"/>
        <end position="623"/>
    </location>
</feature>
<feature type="domain" description="WAP" evidence="5">
    <location>
        <begin position="419"/>
        <end position="465"/>
    </location>
</feature>
<evidence type="ECO:0000259" key="4">
    <source>
        <dbReference type="PROSITE" id="PS50279"/>
    </source>
</evidence>
<dbReference type="PRINTS" id="PR00759">
    <property type="entry name" value="BASICPTASE"/>
</dbReference>
<dbReference type="InParanoid" id="A0A6I8PFE9"/>
<dbReference type="SUPFAM" id="SSF57362">
    <property type="entry name" value="BPTI-like"/>
    <property type="match status" value="2"/>
</dbReference>
<dbReference type="PANTHER" id="PTHR46751:SF1">
    <property type="entry name" value="WAP FOUR-DISULFIDE CORE DOMAIN PROTEIN 6A"/>
    <property type="match status" value="1"/>
</dbReference>
<dbReference type="SMART" id="SM00131">
    <property type="entry name" value="KU"/>
    <property type="match status" value="2"/>
</dbReference>
<accession>A0A6I8PFE9</accession>
<dbReference type="Ensembl" id="ENSOANT00000076118.1">
    <property type="protein sequence ID" value="ENSOANP00000051457.1"/>
    <property type="gene ID" value="ENSOANG00000044227.1"/>
</dbReference>
<dbReference type="InterPro" id="IPR036645">
    <property type="entry name" value="Elafin-like_sf"/>
</dbReference>
<dbReference type="Pfam" id="PF00095">
    <property type="entry name" value="WAP"/>
    <property type="match status" value="8"/>
</dbReference>
<dbReference type="CDD" id="cd00109">
    <property type="entry name" value="Kunitz-type"/>
    <property type="match status" value="2"/>
</dbReference>
<dbReference type="CDD" id="cd00199">
    <property type="entry name" value="WAP"/>
    <property type="match status" value="1"/>
</dbReference>
<feature type="domain" description="BPTI/Kunitz inhibitor" evidence="4">
    <location>
        <begin position="524"/>
        <end position="574"/>
    </location>
</feature>
<dbReference type="GO" id="GO:0045087">
    <property type="term" value="P:innate immune response"/>
    <property type="evidence" value="ECO:0000318"/>
    <property type="project" value="GO_Central"/>
</dbReference>
<dbReference type="InterPro" id="IPR020901">
    <property type="entry name" value="Prtase_inh_Kunz-CS"/>
</dbReference>
<feature type="domain" description="BPTI/Kunitz inhibitor" evidence="4">
    <location>
        <begin position="681"/>
        <end position="731"/>
    </location>
</feature>
<dbReference type="InterPro" id="IPR051388">
    <property type="entry name" value="Serpin_venom_toxin"/>
</dbReference>
<dbReference type="PROSITE" id="PS50279">
    <property type="entry name" value="BPTI_KUNITZ_2"/>
    <property type="match status" value="2"/>
</dbReference>
<evidence type="ECO:0000256" key="2">
    <source>
        <dbReference type="ARBA" id="ARBA00023157"/>
    </source>
</evidence>
<reference evidence="6" key="2">
    <citation type="submission" date="2025-08" db="UniProtKB">
        <authorList>
            <consortium name="Ensembl"/>
        </authorList>
    </citation>
    <scope>IDENTIFICATION</scope>
    <source>
        <strain evidence="6">Glennie</strain>
    </source>
</reference>
<feature type="domain" description="WAP" evidence="5">
    <location>
        <begin position="369"/>
        <end position="416"/>
    </location>
</feature>
<dbReference type="InterPro" id="IPR036880">
    <property type="entry name" value="Kunitz_BPTI_sf"/>
</dbReference>
<proteinExistence type="predicted"/>
<evidence type="ECO:0000256" key="1">
    <source>
        <dbReference type="ARBA" id="ARBA00022690"/>
    </source>
</evidence>
<sequence>MGGGLPGSSRPNRPRPSPLILGDGNPCGSGSAGRWQKRLVSGRRGPFPLGMAEPLAGILVAQCTNPRPPTPSGPGLDTPSLQLPVYCAQKILFSRSCCPRPPDSVPTASGAPGPETLVLPLPVPWILDCGHPVPGSPDLEIPFLPILTPRTWRIQSSRSRCLEPACGRVRNGRPISSLGLLSWTLWFGSDPKLADTGNEFDCEIEPRSPTVPTLCPPSPSQGQGFKPCPGSAGNLRFLSSGGMKSGGLFVLVALVALSPLPGWMARTGVRPGICPIPQRTFPKRCVELCRGDNSCPPGYKCCSNGCGRECMVAVRVGIQRSGSCPASPPGTKGSADCVRSCRRDTTCPQGQKCCSFGCSQVCTTPVKGVTQRPGTCPQLSPRTKGACDRRCRTDDSCPQGQKCCTNGCDYYCMDPVKTRVKRPSTCPPMSPSTKGTCVQQCRGDDSCPKGQMCCSNGCDSYCSPTMEEGVKRPSTCPPMSPSTKGTCVQQCRGDDSCPKGQMCCSNGCDSYCSPPVEEGSKNVCEKSADPGPCKSYMAVYYFNSRTKNCEAFMYGGCGGNDNRFRTAEECMARCGGSKNPVVCSTPSPGTKGNCDQDCRGDNSCGKRQRCCAQGCGQVCDAPVKGVIQRPGTCPRVIPGTKGTCAHQCRGDFSCPWGHKCCSNGCGYVCMQVVMKSSRDICEEPVEVGRCMGHIPMYYYNSKTKKCESFIYGGCQGNENQFKTIEECMARCGGSVKLGRCPISRKEISEPCVEECKGDDSCPVGQKCCVSGCSQVCMLSVKDDPWLHFS</sequence>
<dbReference type="GO" id="GO:0019731">
    <property type="term" value="P:antibacterial humoral response"/>
    <property type="evidence" value="ECO:0000318"/>
    <property type="project" value="GO_Central"/>
</dbReference>
<dbReference type="SMART" id="SM00217">
    <property type="entry name" value="WAP"/>
    <property type="match status" value="8"/>
</dbReference>
<evidence type="ECO:0000256" key="3">
    <source>
        <dbReference type="SAM" id="MobiDB-lite"/>
    </source>
</evidence>
<dbReference type="PROSITE" id="PS00280">
    <property type="entry name" value="BPTI_KUNITZ_1"/>
    <property type="match status" value="2"/>
</dbReference>
<dbReference type="Pfam" id="PF00014">
    <property type="entry name" value="Kunitz_BPTI"/>
    <property type="match status" value="2"/>
</dbReference>
<name>A0A6I8PFE9_ORNAN</name>
<dbReference type="InterPro" id="IPR008197">
    <property type="entry name" value="WAP_dom"/>
</dbReference>
<feature type="domain" description="WAP" evidence="5">
    <location>
        <begin position="469"/>
        <end position="516"/>
    </location>
</feature>
<keyword evidence="7" id="KW-1185">Reference proteome</keyword>
<protein>
    <recommendedName>
        <fullName evidence="8">WAP four-disulfide core domain 8</fullName>
    </recommendedName>
</protein>
<feature type="region of interest" description="Disordered" evidence="3">
    <location>
        <begin position="1"/>
        <end position="34"/>
    </location>
</feature>
<organism evidence="6 7">
    <name type="scientific">Ornithorhynchus anatinus</name>
    <name type="common">Duckbill platypus</name>
    <dbReference type="NCBI Taxonomy" id="9258"/>
    <lineage>
        <taxon>Eukaryota</taxon>
        <taxon>Metazoa</taxon>
        <taxon>Chordata</taxon>
        <taxon>Craniata</taxon>
        <taxon>Vertebrata</taxon>
        <taxon>Euteleostomi</taxon>
        <taxon>Mammalia</taxon>
        <taxon>Monotremata</taxon>
        <taxon>Ornithorhynchidae</taxon>
        <taxon>Ornithorhynchus</taxon>
    </lineage>
</organism>
<evidence type="ECO:0008006" key="8">
    <source>
        <dbReference type="Google" id="ProtNLM"/>
    </source>
</evidence>
<feature type="domain" description="WAP" evidence="5">
    <location>
        <begin position="267"/>
        <end position="314"/>
    </location>
</feature>
<keyword evidence="1" id="KW-0646">Protease inhibitor</keyword>
<dbReference type="Gene3D" id="4.10.410.10">
    <property type="entry name" value="Pancreatic trypsin inhibitor Kunitz domain"/>
    <property type="match status" value="2"/>
</dbReference>
<dbReference type="InterPro" id="IPR002223">
    <property type="entry name" value="Kunitz_BPTI"/>
</dbReference>
<dbReference type="GO" id="GO:0004867">
    <property type="term" value="F:serine-type endopeptidase inhibitor activity"/>
    <property type="evidence" value="ECO:0000318"/>
    <property type="project" value="GO_Central"/>
</dbReference>
<reference evidence="6" key="3">
    <citation type="submission" date="2025-09" db="UniProtKB">
        <authorList>
            <consortium name="Ensembl"/>
        </authorList>
    </citation>
    <scope>IDENTIFICATION</scope>
    <source>
        <strain evidence="6">Glennie</strain>
    </source>
</reference>
<dbReference type="PROSITE" id="PS51390">
    <property type="entry name" value="WAP"/>
    <property type="match status" value="8"/>
</dbReference>
<dbReference type="PANTHER" id="PTHR46751">
    <property type="entry name" value="EPPIN"/>
    <property type="match status" value="1"/>
</dbReference>
<dbReference type="Gene3D" id="4.10.75.10">
    <property type="entry name" value="Elafin-like"/>
    <property type="match status" value="7"/>
</dbReference>
<feature type="domain" description="WAP" evidence="5">
    <location>
        <begin position="733"/>
        <end position="780"/>
    </location>
</feature>
<dbReference type="Proteomes" id="UP000002279">
    <property type="component" value="Chromosome 17"/>
</dbReference>
<dbReference type="FunFam" id="4.10.410.10:FF:000021">
    <property type="entry name" value="Serine protease inhibitor, putative"/>
    <property type="match status" value="1"/>
</dbReference>
<reference evidence="6 7" key="1">
    <citation type="journal article" date="2008" name="Nature">
        <title>Genome analysis of the platypus reveals unique signatures of evolution.</title>
        <authorList>
            <person name="Warren W.C."/>
            <person name="Hillier L.W."/>
            <person name="Marshall Graves J.A."/>
            <person name="Birney E."/>
            <person name="Ponting C.P."/>
            <person name="Grutzner F."/>
            <person name="Belov K."/>
            <person name="Miller W."/>
            <person name="Clarke L."/>
            <person name="Chinwalla A.T."/>
            <person name="Yang S.P."/>
            <person name="Heger A."/>
            <person name="Locke D.P."/>
            <person name="Miethke P."/>
            <person name="Waters P.D."/>
            <person name="Veyrunes F."/>
            <person name="Fulton L."/>
            <person name="Fulton B."/>
            <person name="Graves T."/>
            <person name="Wallis J."/>
            <person name="Puente X.S."/>
            <person name="Lopez-Otin C."/>
            <person name="Ordonez G.R."/>
            <person name="Eichler E.E."/>
            <person name="Chen L."/>
            <person name="Cheng Z."/>
            <person name="Deakin J.E."/>
            <person name="Alsop A."/>
            <person name="Thompson K."/>
            <person name="Kirby P."/>
            <person name="Papenfuss A.T."/>
            <person name="Wakefield M.J."/>
            <person name="Olender T."/>
            <person name="Lancet D."/>
            <person name="Huttley G.A."/>
            <person name="Smit A.F."/>
            <person name="Pask A."/>
            <person name="Temple-Smith P."/>
            <person name="Batzer M.A."/>
            <person name="Walker J.A."/>
            <person name="Konkel M.K."/>
            <person name="Harris R.S."/>
            <person name="Whittington C.M."/>
            <person name="Wong E.S."/>
            <person name="Gemmell N.J."/>
            <person name="Buschiazzo E."/>
            <person name="Vargas Jentzsch I.M."/>
            <person name="Merkel A."/>
            <person name="Schmitz J."/>
            <person name="Zemann A."/>
            <person name="Churakov G."/>
            <person name="Kriegs J.O."/>
            <person name="Brosius J."/>
            <person name="Murchison E.P."/>
            <person name="Sachidanandam R."/>
            <person name="Smith C."/>
            <person name="Hannon G.J."/>
            <person name="Tsend-Ayush E."/>
            <person name="McMillan D."/>
            <person name="Attenborough R."/>
            <person name="Rens W."/>
            <person name="Ferguson-Smith M."/>
            <person name="Lefevre C.M."/>
            <person name="Sharp J.A."/>
            <person name="Nicholas K.R."/>
            <person name="Ray D.A."/>
            <person name="Kube M."/>
            <person name="Reinhardt R."/>
            <person name="Pringle T.H."/>
            <person name="Taylor J."/>
            <person name="Jones R.C."/>
            <person name="Nixon B."/>
            <person name="Dacheux J.L."/>
            <person name="Niwa H."/>
            <person name="Sekita Y."/>
            <person name="Huang X."/>
            <person name="Stark A."/>
            <person name="Kheradpour P."/>
            <person name="Kellis M."/>
            <person name="Flicek P."/>
            <person name="Chen Y."/>
            <person name="Webber C."/>
            <person name="Hardison R."/>
            <person name="Nelson J."/>
            <person name="Hallsworth-Pepin K."/>
            <person name="Delehaunty K."/>
            <person name="Markovic C."/>
            <person name="Minx P."/>
            <person name="Feng Y."/>
            <person name="Kremitzki C."/>
            <person name="Mitreva M."/>
            <person name="Glasscock J."/>
            <person name="Wylie T."/>
            <person name="Wohldmann P."/>
            <person name="Thiru P."/>
            <person name="Nhan M.N."/>
            <person name="Pohl C.S."/>
            <person name="Smith S.M."/>
            <person name="Hou S."/>
            <person name="Nefedov M."/>
            <person name="de Jong P.J."/>
            <person name="Renfree M.B."/>
            <person name="Mardis E.R."/>
            <person name="Wilson R.K."/>
        </authorList>
    </citation>
    <scope>NUCLEOTIDE SEQUENCE [LARGE SCALE GENOMIC DNA]</scope>
    <source>
        <strain evidence="6 7">Glennie</strain>
    </source>
</reference>
<dbReference type="FunFam" id="4.10.410.10:FF:000004">
    <property type="entry name" value="Tissue factor pathway inhibitor"/>
    <property type="match status" value="1"/>
</dbReference>
<dbReference type="AlphaFoldDB" id="A0A6I8PFE9"/>
<dbReference type="GO" id="GO:0005615">
    <property type="term" value="C:extracellular space"/>
    <property type="evidence" value="ECO:0000318"/>
    <property type="project" value="GO_Central"/>
</dbReference>
<feature type="domain" description="WAP" evidence="5">
    <location>
        <begin position="317"/>
        <end position="366"/>
    </location>
</feature>
<feature type="domain" description="WAP" evidence="5">
    <location>
        <begin position="626"/>
        <end position="673"/>
    </location>
</feature>
<evidence type="ECO:0000313" key="6">
    <source>
        <dbReference type="Ensembl" id="ENSOANP00000051457.1"/>
    </source>
</evidence>
<dbReference type="GeneTree" id="ENSGT00940000165273"/>
<dbReference type="GO" id="GO:0044483">
    <property type="term" value="P:venom-mediated perturbation of hemostasis"/>
    <property type="evidence" value="ECO:0007669"/>
    <property type="project" value="UniProtKB-ARBA"/>
</dbReference>
<evidence type="ECO:0000313" key="7">
    <source>
        <dbReference type="Proteomes" id="UP000002279"/>
    </source>
</evidence>